<feature type="region of interest" description="Disordered" evidence="1">
    <location>
        <begin position="1"/>
        <end position="46"/>
    </location>
</feature>
<gene>
    <name evidence="3" type="ORF">FHX73_13491</name>
</gene>
<protein>
    <submittedName>
        <fullName evidence="3">Uncharacterized protein</fullName>
    </submittedName>
</protein>
<sequence>MSGPLYLVPQEADQPAGPQGNERTMQLALPWSRRSQARPPAAPDPAPVLSADPLDELAEQLAEVCAAAVHPFEIAAFLEADGVNDQQAALRYGRPDAFTLAEELFAKVPRHYRATAAAPANPWQVSPWRCLVRGLVFALPALGYLLGSGWFDPHYLKFGMPDGAAALAAATVVAWAWNQALAHRTYSWLARGRRRQAGRCLAVGAPVGALLAMAAAWVVGAEWPALWFTAGQCLYMAAATVLLSLGRARHLLYGLAPVAAGAGALALTPLPSTVRAAILLASLAGLLVLAGRALLGCLRAGGEPGRPPALSGQLPQALFGLAAGVLTLLAGNAGLFTGHGGAAGGLGGPAMLSISLSLGLAEWLLYRYRELAVRALHTATRPGEFARRSIRQLAGCLLGYLAALAVLDALIGLLWPGGRAPAALPVLAIVLLGAALWLALLLNAFGLSRTVAAACCLGAGLELSALSAGTAAVTAQLVGCGLVAVLLGAVAAPVLGRVTPHR</sequence>
<keyword evidence="2" id="KW-1133">Transmembrane helix</keyword>
<feature type="transmembrane region" description="Helical" evidence="2">
    <location>
        <begin position="397"/>
        <end position="416"/>
    </location>
</feature>
<comment type="caution">
    <text evidence="3">The sequence shown here is derived from an EMBL/GenBank/DDBJ whole genome shotgun (WGS) entry which is preliminary data.</text>
</comment>
<feature type="transmembrane region" description="Helical" evidence="2">
    <location>
        <begin position="276"/>
        <end position="295"/>
    </location>
</feature>
<reference evidence="3 4" key="1">
    <citation type="submission" date="2019-06" db="EMBL/GenBank/DDBJ databases">
        <title>Sequencing the genomes of 1000 actinobacteria strains.</title>
        <authorList>
            <person name="Klenk H.-P."/>
        </authorList>
    </citation>
    <scope>NUCLEOTIDE SEQUENCE [LARGE SCALE GENOMIC DNA]</scope>
    <source>
        <strain evidence="3 4">DSM 44826</strain>
    </source>
</reference>
<dbReference type="EMBL" id="VIWT01000003">
    <property type="protein sequence ID" value="TWF90444.1"/>
    <property type="molecule type" value="Genomic_DNA"/>
</dbReference>
<dbReference type="RefSeq" id="WP_145909642.1">
    <property type="nucleotide sequence ID" value="NZ_BAAAMZ010000001.1"/>
</dbReference>
<evidence type="ECO:0000256" key="2">
    <source>
        <dbReference type="SAM" id="Phobius"/>
    </source>
</evidence>
<feature type="transmembrane region" description="Helical" evidence="2">
    <location>
        <begin position="252"/>
        <end position="270"/>
    </location>
</feature>
<proteinExistence type="predicted"/>
<feature type="transmembrane region" description="Helical" evidence="2">
    <location>
        <begin position="342"/>
        <end position="366"/>
    </location>
</feature>
<name>A0A561TTP7_9ACTN</name>
<feature type="transmembrane region" description="Helical" evidence="2">
    <location>
        <begin position="225"/>
        <end position="245"/>
    </location>
</feature>
<evidence type="ECO:0000313" key="3">
    <source>
        <dbReference type="EMBL" id="TWF90444.1"/>
    </source>
</evidence>
<feature type="transmembrane region" description="Helical" evidence="2">
    <location>
        <begin position="475"/>
        <end position="496"/>
    </location>
</feature>
<keyword evidence="4" id="KW-1185">Reference proteome</keyword>
<feature type="transmembrane region" description="Helical" evidence="2">
    <location>
        <begin position="422"/>
        <end position="444"/>
    </location>
</feature>
<feature type="compositionally biased region" description="Low complexity" evidence="1">
    <location>
        <begin position="30"/>
        <end position="39"/>
    </location>
</feature>
<feature type="transmembrane region" description="Helical" evidence="2">
    <location>
        <begin position="130"/>
        <end position="151"/>
    </location>
</feature>
<dbReference type="Proteomes" id="UP000317940">
    <property type="component" value="Unassembled WGS sequence"/>
</dbReference>
<feature type="transmembrane region" description="Helical" evidence="2">
    <location>
        <begin position="163"/>
        <end position="181"/>
    </location>
</feature>
<evidence type="ECO:0000313" key="4">
    <source>
        <dbReference type="Proteomes" id="UP000317940"/>
    </source>
</evidence>
<feature type="transmembrane region" description="Helical" evidence="2">
    <location>
        <begin position="316"/>
        <end position="336"/>
    </location>
</feature>
<keyword evidence="2" id="KW-0472">Membrane</keyword>
<organism evidence="3 4">
    <name type="scientific">Kitasatospora viridis</name>
    <dbReference type="NCBI Taxonomy" id="281105"/>
    <lineage>
        <taxon>Bacteria</taxon>
        <taxon>Bacillati</taxon>
        <taxon>Actinomycetota</taxon>
        <taxon>Actinomycetes</taxon>
        <taxon>Kitasatosporales</taxon>
        <taxon>Streptomycetaceae</taxon>
        <taxon>Kitasatospora</taxon>
    </lineage>
</organism>
<accession>A0A561TTP7</accession>
<dbReference type="AlphaFoldDB" id="A0A561TTP7"/>
<keyword evidence="2" id="KW-0812">Transmembrane</keyword>
<dbReference type="OrthoDB" id="3696477at2"/>
<feature type="transmembrane region" description="Helical" evidence="2">
    <location>
        <begin position="201"/>
        <end position="219"/>
    </location>
</feature>
<evidence type="ECO:0000256" key="1">
    <source>
        <dbReference type="SAM" id="MobiDB-lite"/>
    </source>
</evidence>